<keyword evidence="6 10" id="KW-0547">Nucleotide-binding</keyword>
<dbReference type="Gene3D" id="1.10.510.10">
    <property type="entry name" value="Transferase(Phosphotransferase) domain 1"/>
    <property type="match status" value="1"/>
</dbReference>
<dbReference type="InterPro" id="IPR000719">
    <property type="entry name" value="Prot_kinase_dom"/>
</dbReference>
<dbReference type="GO" id="GO:0004674">
    <property type="term" value="F:protein serine/threonine kinase activity"/>
    <property type="evidence" value="ECO:0007669"/>
    <property type="project" value="UniProtKB-KW"/>
</dbReference>
<evidence type="ECO:0000256" key="3">
    <source>
        <dbReference type="ARBA" id="ARBA00022574"/>
    </source>
</evidence>
<dbReference type="InterPro" id="IPR001680">
    <property type="entry name" value="WD40_rpt"/>
</dbReference>
<dbReference type="PROSITE" id="PS50294">
    <property type="entry name" value="WD_REPEATS_REGION"/>
    <property type="match status" value="5"/>
</dbReference>
<sequence length="654" mass="68654">MESGAVLGGRYRLTTRLGRGGMGEVWAADDTQLRRRVAVKILLADVGSSSVLIDRLRREAENAGQLQHPGITVVHDLGEHDGHPFFVMELLNGTDYATIIARSPGGLPVGRVLETGAAVAEALAYAHRRGVVHRDVKPANLMELAEGGVKICDFGISRSADAVGDLTGVGGMLGTPAYMAPEQYEGRPADARTDLYALGCTLYALLTGDAPFDGETMPALMRQHLTVQPMPPSQRRAGIPPELDRLVLGLLAKDPAQRPASAEEVAQWLRGMAAAAPQFVQPVAAAQGPWPAGGAPGPGFPPGMGAPPPPAGTVPPPMGGMPQTAPPVRRGPGRRGFLFGLLVVGGATAVGGGVLVKGYLDEEAPGNALSGHTEDVLAVAYSPDGKTLASASDDHTVRLWDVAGRRPVAVLDEYPDKVGAVAFSPDGRILAAGGMGGTVQLWDARTRRPITSFKSGGIHVGDLAFSPDGTSLAVGGDVDVTVRLWNVSRRRFVAQYGNPAWAGDSVAFSPDGKMLAATGNGAPKMVWDVRTRRLITDFDDRTAFAVAFSRDGKTVASGGEDGKVNLWSVATGRVTGTFDDPRNMVQALAYSPDGKYLAAGDADGTTWLWDLATNKATAFKARVRTVYSVAFSPDGKTLASAHGFDNKVRLWKVP</sequence>
<dbReference type="InterPro" id="IPR011009">
    <property type="entry name" value="Kinase-like_dom_sf"/>
</dbReference>
<dbReference type="CDD" id="cd14014">
    <property type="entry name" value="STKc_PknB_like"/>
    <property type="match status" value="1"/>
</dbReference>
<feature type="repeat" description="WD" evidence="9">
    <location>
        <begin position="411"/>
        <end position="452"/>
    </location>
</feature>
<dbReference type="InterPro" id="IPR017441">
    <property type="entry name" value="Protein_kinase_ATP_BS"/>
</dbReference>
<dbReference type="Pfam" id="PF00069">
    <property type="entry name" value="Pkinase"/>
    <property type="match status" value="1"/>
</dbReference>
<dbReference type="Pfam" id="PF00400">
    <property type="entry name" value="WD40"/>
    <property type="match status" value="6"/>
</dbReference>
<dbReference type="InterPro" id="IPR020472">
    <property type="entry name" value="WD40_PAC1"/>
</dbReference>
<dbReference type="Gene3D" id="2.130.10.10">
    <property type="entry name" value="YVTN repeat-like/Quinoprotein amine dehydrogenase"/>
    <property type="match status" value="2"/>
</dbReference>
<evidence type="ECO:0000256" key="11">
    <source>
        <dbReference type="SAM" id="MobiDB-lite"/>
    </source>
</evidence>
<dbReference type="EMBL" id="JAAXPI010000024">
    <property type="protein sequence ID" value="NKZ05657.1"/>
    <property type="molecule type" value="Genomic_DNA"/>
</dbReference>
<proteinExistence type="predicted"/>
<feature type="repeat" description="WD" evidence="9">
    <location>
        <begin position="578"/>
        <end position="619"/>
    </location>
</feature>
<dbReference type="FunFam" id="1.10.510.10:FF:000021">
    <property type="entry name" value="Serine/threonine protein kinase"/>
    <property type="match status" value="1"/>
</dbReference>
<accession>A0A846Z157</accession>
<dbReference type="SUPFAM" id="SSF56112">
    <property type="entry name" value="Protein kinase-like (PK-like)"/>
    <property type="match status" value="1"/>
</dbReference>
<feature type="repeat" description="WD" evidence="9">
    <location>
        <begin position="619"/>
        <end position="654"/>
    </location>
</feature>
<dbReference type="PANTHER" id="PTHR19879">
    <property type="entry name" value="TRANSCRIPTION INITIATION FACTOR TFIID"/>
    <property type="match status" value="1"/>
</dbReference>
<dbReference type="PROSITE" id="PS00107">
    <property type="entry name" value="PROTEIN_KINASE_ATP"/>
    <property type="match status" value="1"/>
</dbReference>
<keyword evidence="5" id="KW-0677">Repeat</keyword>
<dbReference type="InterPro" id="IPR019775">
    <property type="entry name" value="WD40_repeat_CS"/>
</dbReference>
<evidence type="ECO:0000256" key="8">
    <source>
        <dbReference type="ARBA" id="ARBA00022840"/>
    </source>
</evidence>
<evidence type="ECO:0000256" key="4">
    <source>
        <dbReference type="ARBA" id="ARBA00022679"/>
    </source>
</evidence>
<keyword evidence="4" id="KW-0808">Transferase</keyword>
<feature type="repeat" description="WD" evidence="9">
    <location>
        <begin position="369"/>
        <end position="410"/>
    </location>
</feature>
<keyword evidence="8 10" id="KW-0067">ATP-binding</keyword>
<gene>
    <name evidence="13" type="ORF">HGB48_18170</name>
</gene>
<dbReference type="PROSITE" id="PS00678">
    <property type="entry name" value="WD_REPEATS_1"/>
    <property type="match status" value="3"/>
</dbReference>
<evidence type="ECO:0000256" key="1">
    <source>
        <dbReference type="ARBA" id="ARBA00012513"/>
    </source>
</evidence>
<feature type="region of interest" description="Disordered" evidence="11">
    <location>
        <begin position="286"/>
        <end position="311"/>
    </location>
</feature>
<feature type="domain" description="Protein kinase" evidence="12">
    <location>
        <begin position="11"/>
        <end position="269"/>
    </location>
</feature>
<evidence type="ECO:0000313" key="14">
    <source>
        <dbReference type="Proteomes" id="UP000579250"/>
    </source>
</evidence>
<dbReference type="AlphaFoldDB" id="A0A846Z157"/>
<dbReference type="Proteomes" id="UP000579250">
    <property type="component" value="Unassembled WGS sequence"/>
</dbReference>
<dbReference type="PROSITE" id="PS50011">
    <property type="entry name" value="PROTEIN_KINASE_DOM"/>
    <property type="match status" value="1"/>
</dbReference>
<evidence type="ECO:0000256" key="10">
    <source>
        <dbReference type="PROSITE-ProRule" id="PRU10141"/>
    </source>
</evidence>
<dbReference type="SMART" id="SM00220">
    <property type="entry name" value="S_TKc"/>
    <property type="match status" value="1"/>
</dbReference>
<organism evidence="13 14">
    <name type="scientific">Actinomadura latina</name>
    <dbReference type="NCBI Taxonomy" id="163603"/>
    <lineage>
        <taxon>Bacteria</taxon>
        <taxon>Bacillati</taxon>
        <taxon>Actinomycetota</taxon>
        <taxon>Actinomycetes</taxon>
        <taxon>Streptosporangiales</taxon>
        <taxon>Thermomonosporaceae</taxon>
        <taxon>Actinomadura</taxon>
    </lineage>
</organism>
<evidence type="ECO:0000256" key="5">
    <source>
        <dbReference type="ARBA" id="ARBA00022737"/>
    </source>
</evidence>
<evidence type="ECO:0000256" key="9">
    <source>
        <dbReference type="PROSITE-ProRule" id="PRU00221"/>
    </source>
</evidence>
<dbReference type="PROSITE" id="PS50082">
    <property type="entry name" value="WD_REPEATS_2"/>
    <property type="match status" value="5"/>
</dbReference>
<keyword evidence="3 9" id="KW-0853">WD repeat</keyword>
<reference evidence="13 14" key="1">
    <citation type="submission" date="2020-04" db="EMBL/GenBank/DDBJ databases">
        <title>MicrobeNet Type strains.</title>
        <authorList>
            <person name="Nicholson A.C."/>
        </authorList>
    </citation>
    <scope>NUCLEOTIDE SEQUENCE [LARGE SCALE GENOMIC DNA]</scope>
    <source>
        <strain evidence="13 14">ATCC BAA-277</strain>
    </source>
</reference>
<evidence type="ECO:0000256" key="2">
    <source>
        <dbReference type="ARBA" id="ARBA00022527"/>
    </source>
</evidence>
<dbReference type="EC" id="2.7.11.1" evidence="1"/>
<feature type="compositionally biased region" description="Pro residues" evidence="11">
    <location>
        <begin position="298"/>
        <end position="311"/>
    </location>
</feature>
<keyword evidence="2" id="KW-0723">Serine/threonine-protein kinase</keyword>
<dbReference type="InterPro" id="IPR015943">
    <property type="entry name" value="WD40/YVTN_repeat-like_dom_sf"/>
</dbReference>
<comment type="caution">
    <text evidence="13">The sequence shown here is derived from an EMBL/GenBank/DDBJ whole genome shotgun (WGS) entry which is preliminary data.</text>
</comment>
<dbReference type="SUPFAM" id="SSF50998">
    <property type="entry name" value="Quinoprotein alcohol dehydrogenase-like"/>
    <property type="match status" value="1"/>
</dbReference>
<evidence type="ECO:0000256" key="6">
    <source>
        <dbReference type="ARBA" id="ARBA00022741"/>
    </source>
</evidence>
<dbReference type="GO" id="GO:0005524">
    <property type="term" value="F:ATP binding"/>
    <property type="evidence" value="ECO:0007669"/>
    <property type="project" value="UniProtKB-UniRule"/>
</dbReference>
<protein>
    <recommendedName>
        <fullName evidence="1">non-specific serine/threonine protein kinase</fullName>
        <ecNumber evidence="1">2.7.11.1</ecNumber>
    </recommendedName>
</protein>
<keyword evidence="14" id="KW-1185">Reference proteome</keyword>
<feature type="repeat" description="WD" evidence="9">
    <location>
        <begin position="536"/>
        <end position="577"/>
    </location>
</feature>
<keyword evidence="7 13" id="KW-0418">Kinase</keyword>
<evidence type="ECO:0000259" key="12">
    <source>
        <dbReference type="PROSITE" id="PS50011"/>
    </source>
</evidence>
<feature type="binding site" evidence="10">
    <location>
        <position position="40"/>
    </location>
    <ligand>
        <name>ATP</name>
        <dbReference type="ChEBI" id="CHEBI:30616"/>
    </ligand>
</feature>
<dbReference type="Gene3D" id="3.30.200.20">
    <property type="entry name" value="Phosphorylase Kinase, domain 1"/>
    <property type="match status" value="1"/>
</dbReference>
<dbReference type="PRINTS" id="PR00320">
    <property type="entry name" value="GPROTEINBRPT"/>
</dbReference>
<dbReference type="SMART" id="SM00320">
    <property type="entry name" value="WD40"/>
    <property type="match status" value="7"/>
</dbReference>
<dbReference type="RefSeq" id="WP_083946210.1">
    <property type="nucleotide sequence ID" value="NZ_JAAXPI010000024.1"/>
</dbReference>
<evidence type="ECO:0000313" key="13">
    <source>
        <dbReference type="EMBL" id="NKZ05657.1"/>
    </source>
</evidence>
<dbReference type="InterPro" id="IPR011047">
    <property type="entry name" value="Quinoprotein_ADH-like_sf"/>
</dbReference>
<dbReference type="CDD" id="cd00200">
    <property type="entry name" value="WD40"/>
    <property type="match status" value="1"/>
</dbReference>
<evidence type="ECO:0000256" key="7">
    <source>
        <dbReference type="ARBA" id="ARBA00022777"/>
    </source>
</evidence>
<name>A0A846Z157_9ACTN</name>
<dbReference type="PANTHER" id="PTHR19879:SF9">
    <property type="entry name" value="TRANSCRIPTION INITIATION FACTOR TFIID SUBUNIT 5"/>
    <property type="match status" value="1"/>
</dbReference>